<sequence length="254" mass="27786">MSHLNVHPHGSASVEVAGVAVDSFTERSFAETVIEWAGKPGVDVAVGVNAHVCNLARKDAQLRGFLQRHTTYADGQSIVWGARLLGRRLPERLATTDVAEPVLRAAADAGIPVYFLGAAEGVAEAAAERLRARIPGARIRTHHGYFGEHDVPRIAADIADHGTGILFVGMGDPVQERWVQEHEELLPPAVLTCGGLFDWLSGSNRRAPRWMIRAGLEWFWRLGLEPRRLAKRYLLGNVQFIAALARQRLTASIA</sequence>
<evidence type="ECO:0000313" key="4">
    <source>
        <dbReference type="Proteomes" id="UP000285768"/>
    </source>
</evidence>
<reference evidence="3 4" key="1">
    <citation type="submission" date="2019-01" db="EMBL/GenBank/DDBJ databases">
        <title>Leucobacter muris sp. nov. isolated from the nose of a laboratory mouse.</title>
        <authorList>
            <person name="Benga L."/>
            <person name="Sproeer C."/>
            <person name="Schumann P."/>
            <person name="Verbarg S."/>
            <person name="Bunk B."/>
            <person name="Engelhardt E."/>
            <person name="Benten P.M."/>
            <person name="Sager M."/>
        </authorList>
    </citation>
    <scope>NUCLEOTIDE SEQUENCE [LARGE SCALE GENOMIC DNA]</scope>
    <source>
        <strain evidence="3 4">DSM 101948</strain>
    </source>
</reference>
<name>A0ABX5QHM0_9MICO</name>
<evidence type="ECO:0000313" key="3">
    <source>
        <dbReference type="EMBL" id="QAB18577.1"/>
    </source>
</evidence>
<accession>A0ABX5QHM0</accession>
<dbReference type="EMBL" id="CP035037">
    <property type="protein sequence ID" value="QAB18577.1"/>
    <property type="molecule type" value="Genomic_DNA"/>
</dbReference>
<keyword evidence="2" id="KW-0808">Transferase</keyword>
<protein>
    <submittedName>
        <fullName evidence="3">WecB/TagA/CpsF family glycosyltransferase</fullName>
    </submittedName>
</protein>
<evidence type="ECO:0000256" key="2">
    <source>
        <dbReference type="ARBA" id="ARBA00022679"/>
    </source>
</evidence>
<dbReference type="Pfam" id="PF03808">
    <property type="entry name" value="Glyco_tran_WecG"/>
    <property type="match status" value="1"/>
</dbReference>
<keyword evidence="1" id="KW-0328">Glycosyltransferase</keyword>
<organism evidence="3 4">
    <name type="scientific">Leucobacter muris</name>
    <dbReference type="NCBI Taxonomy" id="1935379"/>
    <lineage>
        <taxon>Bacteria</taxon>
        <taxon>Bacillati</taxon>
        <taxon>Actinomycetota</taxon>
        <taxon>Actinomycetes</taxon>
        <taxon>Micrococcales</taxon>
        <taxon>Microbacteriaceae</taxon>
        <taxon>Leucobacter</taxon>
    </lineage>
</organism>
<keyword evidence="4" id="KW-1185">Reference proteome</keyword>
<dbReference type="RefSeq" id="WP_017883684.1">
    <property type="nucleotide sequence ID" value="NZ_CP035037.1"/>
</dbReference>
<proteinExistence type="predicted"/>
<dbReference type="NCBIfam" id="TIGR00696">
    <property type="entry name" value="wecG_tagA_cpsF"/>
    <property type="match status" value="1"/>
</dbReference>
<dbReference type="PANTHER" id="PTHR34136:SF1">
    <property type="entry name" value="UDP-N-ACETYL-D-MANNOSAMINURONIC ACID TRANSFERASE"/>
    <property type="match status" value="1"/>
</dbReference>
<gene>
    <name evidence="3" type="ORF">Leucomu_12250</name>
</gene>
<dbReference type="Proteomes" id="UP000285768">
    <property type="component" value="Chromosome"/>
</dbReference>
<dbReference type="CDD" id="cd06533">
    <property type="entry name" value="Glyco_transf_WecG_TagA"/>
    <property type="match status" value="1"/>
</dbReference>
<evidence type="ECO:0000256" key="1">
    <source>
        <dbReference type="ARBA" id="ARBA00022676"/>
    </source>
</evidence>
<dbReference type="PANTHER" id="PTHR34136">
    <property type="match status" value="1"/>
</dbReference>
<dbReference type="InterPro" id="IPR004629">
    <property type="entry name" value="WecG_TagA_CpsF"/>
</dbReference>